<evidence type="ECO:0000256" key="1">
    <source>
        <dbReference type="ARBA" id="ARBA00010975"/>
    </source>
</evidence>
<evidence type="ECO:0000256" key="2">
    <source>
        <dbReference type="SAM" id="MobiDB-lite"/>
    </source>
</evidence>
<comment type="similarity">
    <text evidence="1">Belongs to the LEA type 1 family.</text>
</comment>
<accession>A0AA88V3C1</accession>
<evidence type="ECO:0000313" key="3">
    <source>
        <dbReference type="EMBL" id="KAK3000339.1"/>
    </source>
</evidence>
<evidence type="ECO:0000313" key="4">
    <source>
        <dbReference type="Proteomes" id="UP001188597"/>
    </source>
</evidence>
<feature type="region of interest" description="Disordered" evidence="2">
    <location>
        <begin position="456"/>
        <end position="493"/>
    </location>
</feature>
<dbReference type="GO" id="GO:0009793">
    <property type="term" value="P:embryo development ending in seed dormancy"/>
    <property type="evidence" value="ECO:0007669"/>
    <property type="project" value="InterPro"/>
</dbReference>
<reference evidence="3" key="1">
    <citation type="submission" date="2022-12" db="EMBL/GenBank/DDBJ databases">
        <title>Draft genome assemblies for two species of Escallonia (Escalloniales).</title>
        <authorList>
            <person name="Chanderbali A."/>
            <person name="Dervinis C."/>
            <person name="Anghel I."/>
            <person name="Soltis D."/>
            <person name="Soltis P."/>
            <person name="Zapata F."/>
        </authorList>
    </citation>
    <scope>NUCLEOTIDE SEQUENCE</scope>
    <source>
        <strain evidence="3">UCBG64.0493</strain>
        <tissue evidence="3">Leaf</tissue>
    </source>
</reference>
<keyword evidence="4" id="KW-1185">Reference proteome</keyword>
<dbReference type="PANTHER" id="PTHR33493">
    <property type="entry name" value="LATE EMBRYOGENESIS ABUNDANT PROTEIN 6-RELATED"/>
    <property type="match status" value="1"/>
</dbReference>
<feature type="region of interest" description="Disordered" evidence="2">
    <location>
        <begin position="511"/>
        <end position="536"/>
    </location>
</feature>
<sequence length="536" mass="59376">MGPRPRTGTGGQTAREAYAVIFRISPHLCLKPSKFKMSIERQTMTKSIKAWTVLDCFLHQLCGSWIIDAYSALYWVVKRISDRRQINNDDSVEFAEKKKKKTKNNTSMLDGRFGSSSEWIIGRWLGVSASEDVKGKILLTCYQSKTRWNGLRPGSPLKLERDKLQSGKSPVAAVEEAAANIAASARPGENQSCGGREVDIFVPTIVDGNRLLTCLRAIMTGRGGWPEENVMNGFDTEEDFNDMEEDPGPIDEESEGLDLDGLEEEEEEEIKPDSMIDFEWNGEGLGKVVGVRDFWEAKCVKVVGERDRQVSQLEKLKVNRGQQIKRLERGYKEEKKQMNMMVKQIIAAGEKIIRRMQQPERDKMQSGKSPAAAAKETAANIAASAKSGLEKTKAVVEEKVEKVTASDPVEKDMATMRKEDKIRWAELKKQEAYSQNAVASMDPSQGYTAEADPTDYPPRHNAKPGHGTVQRPTGSQMQARPDHGPVQHVQPSGYVTEDVVGSHYPVGTGVGVVGPQQPVEVNTGLGQTPVRDTKIG</sequence>
<gene>
    <name evidence="3" type="ORF">RJ639_021385</name>
</gene>
<dbReference type="EMBL" id="JAVXUP010003031">
    <property type="protein sequence ID" value="KAK3000339.1"/>
    <property type="molecule type" value="Genomic_DNA"/>
</dbReference>
<organism evidence="3 4">
    <name type="scientific">Escallonia herrerae</name>
    <dbReference type="NCBI Taxonomy" id="1293975"/>
    <lineage>
        <taxon>Eukaryota</taxon>
        <taxon>Viridiplantae</taxon>
        <taxon>Streptophyta</taxon>
        <taxon>Embryophyta</taxon>
        <taxon>Tracheophyta</taxon>
        <taxon>Spermatophyta</taxon>
        <taxon>Magnoliopsida</taxon>
        <taxon>eudicotyledons</taxon>
        <taxon>Gunneridae</taxon>
        <taxon>Pentapetalae</taxon>
        <taxon>asterids</taxon>
        <taxon>campanulids</taxon>
        <taxon>Escalloniales</taxon>
        <taxon>Escalloniaceae</taxon>
        <taxon>Escallonia</taxon>
    </lineage>
</organism>
<feature type="region of interest" description="Disordered" evidence="2">
    <location>
        <begin position="359"/>
        <end position="378"/>
    </location>
</feature>
<dbReference type="AlphaFoldDB" id="A0AA88V3C1"/>
<dbReference type="Pfam" id="PF03760">
    <property type="entry name" value="LEA_1"/>
    <property type="match status" value="1"/>
</dbReference>
<proteinExistence type="inferred from homology"/>
<protein>
    <submittedName>
        <fullName evidence="3">Uncharacterized protein</fullName>
    </submittedName>
</protein>
<name>A0AA88V3C1_9ASTE</name>
<feature type="compositionally biased region" description="Low complexity" evidence="2">
    <location>
        <begin position="368"/>
        <end position="378"/>
    </location>
</feature>
<comment type="caution">
    <text evidence="3">The sequence shown here is derived from an EMBL/GenBank/DDBJ whole genome shotgun (WGS) entry which is preliminary data.</text>
</comment>
<dbReference type="Proteomes" id="UP001188597">
    <property type="component" value="Unassembled WGS sequence"/>
</dbReference>
<dbReference type="InterPro" id="IPR005513">
    <property type="entry name" value="LEA_1"/>
</dbReference>
<dbReference type="PANTHER" id="PTHR33493:SF2">
    <property type="entry name" value="LATE EMBRYOGENESIS ABUNDANT PROTEIN 46"/>
    <property type="match status" value="1"/>
</dbReference>